<comment type="caution">
    <text evidence="1">The sequence shown here is derived from an EMBL/GenBank/DDBJ whole genome shotgun (WGS) entry which is preliminary data.</text>
</comment>
<dbReference type="EMBL" id="VSRR010009533">
    <property type="protein sequence ID" value="MPC50488.1"/>
    <property type="molecule type" value="Genomic_DNA"/>
</dbReference>
<accession>A0A5B7G041</accession>
<reference evidence="1 2" key="1">
    <citation type="submission" date="2019-05" db="EMBL/GenBank/DDBJ databases">
        <title>Another draft genome of Portunus trituberculatus and its Hox gene families provides insights of decapod evolution.</title>
        <authorList>
            <person name="Jeong J.-H."/>
            <person name="Song I."/>
            <person name="Kim S."/>
            <person name="Choi T."/>
            <person name="Kim D."/>
            <person name="Ryu S."/>
            <person name="Kim W."/>
        </authorList>
    </citation>
    <scope>NUCLEOTIDE SEQUENCE [LARGE SCALE GENOMIC DNA]</scope>
    <source>
        <tissue evidence="1">Muscle</tissue>
    </source>
</reference>
<evidence type="ECO:0000313" key="2">
    <source>
        <dbReference type="Proteomes" id="UP000324222"/>
    </source>
</evidence>
<dbReference type="AlphaFoldDB" id="A0A5B7G041"/>
<name>A0A5B7G041_PORTR</name>
<gene>
    <name evidence="1" type="ORF">E2C01_044318</name>
</gene>
<dbReference type="Proteomes" id="UP000324222">
    <property type="component" value="Unassembled WGS sequence"/>
</dbReference>
<proteinExistence type="predicted"/>
<protein>
    <submittedName>
        <fullName evidence="1">Uncharacterized protein</fullName>
    </submittedName>
</protein>
<sequence>MAALQSSVNARRNRCPASAVNLATSYIKWSCHKPSRPAAEPGADALMAAITSNSVMVRRCWSGSGISGGSPSGFAG</sequence>
<evidence type="ECO:0000313" key="1">
    <source>
        <dbReference type="EMBL" id="MPC50488.1"/>
    </source>
</evidence>
<organism evidence="1 2">
    <name type="scientific">Portunus trituberculatus</name>
    <name type="common">Swimming crab</name>
    <name type="synonym">Neptunus trituberculatus</name>
    <dbReference type="NCBI Taxonomy" id="210409"/>
    <lineage>
        <taxon>Eukaryota</taxon>
        <taxon>Metazoa</taxon>
        <taxon>Ecdysozoa</taxon>
        <taxon>Arthropoda</taxon>
        <taxon>Crustacea</taxon>
        <taxon>Multicrustacea</taxon>
        <taxon>Malacostraca</taxon>
        <taxon>Eumalacostraca</taxon>
        <taxon>Eucarida</taxon>
        <taxon>Decapoda</taxon>
        <taxon>Pleocyemata</taxon>
        <taxon>Brachyura</taxon>
        <taxon>Eubrachyura</taxon>
        <taxon>Portunoidea</taxon>
        <taxon>Portunidae</taxon>
        <taxon>Portuninae</taxon>
        <taxon>Portunus</taxon>
    </lineage>
</organism>
<keyword evidence="2" id="KW-1185">Reference proteome</keyword>